<gene>
    <name evidence="1" type="ORF">AYJ54_32515</name>
</gene>
<sequence length="68" mass="7233">MLVGSVLQELVGQIAVRAINLNAVEAGAQRPETAFNASGRGRAALSEDQFVRALTGSKMIAYPDRSCR</sequence>
<proteinExistence type="predicted"/>
<evidence type="ECO:0000313" key="2">
    <source>
        <dbReference type="Proteomes" id="UP000076959"/>
    </source>
</evidence>
<dbReference type="EMBL" id="LUUB01000118">
    <property type="protein sequence ID" value="OAE99623.1"/>
    <property type="molecule type" value="Genomic_DNA"/>
</dbReference>
<keyword evidence="2" id="KW-1185">Reference proteome</keyword>
<comment type="caution">
    <text evidence="1">The sequence shown here is derived from an EMBL/GenBank/DDBJ whole genome shotgun (WGS) entry which is preliminary data.</text>
</comment>
<dbReference type="AlphaFoldDB" id="A0A176YA18"/>
<protein>
    <submittedName>
        <fullName evidence="1">Uncharacterized protein</fullName>
    </submittedName>
</protein>
<evidence type="ECO:0000313" key="1">
    <source>
        <dbReference type="EMBL" id="OAE99623.1"/>
    </source>
</evidence>
<organism evidence="1 2">
    <name type="scientific">Bradyrhizobium centrolobii</name>
    <dbReference type="NCBI Taxonomy" id="1505087"/>
    <lineage>
        <taxon>Bacteria</taxon>
        <taxon>Pseudomonadati</taxon>
        <taxon>Pseudomonadota</taxon>
        <taxon>Alphaproteobacteria</taxon>
        <taxon>Hyphomicrobiales</taxon>
        <taxon>Nitrobacteraceae</taxon>
        <taxon>Bradyrhizobium</taxon>
    </lineage>
</organism>
<reference evidence="1 2" key="1">
    <citation type="submission" date="2016-03" db="EMBL/GenBank/DDBJ databases">
        <title>Draft Genome Sequence of the Strain BR 10245 (Bradyrhizobium sp.) isolated from nodules of Centrolobium paraense.</title>
        <authorList>
            <person name="Simoes-Araujo J.L.Sr."/>
            <person name="Barauna A.C."/>
            <person name="Silva K."/>
            <person name="Zilli J.E."/>
        </authorList>
    </citation>
    <scope>NUCLEOTIDE SEQUENCE [LARGE SCALE GENOMIC DNA]</scope>
    <source>
        <strain evidence="1 2">BR 10245</strain>
    </source>
</reference>
<accession>A0A176YA18</accession>
<dbReference type="Proteomes" id="UP000076959">
    <property type="component" value="Unassembled WGS sequence"/>
</dbReference>
<dbReference type="STRING" id="1505087.AYJ54_32515"/>
<name>A0A176YA18_9BRAD</name>